<keyword evidence="2" id="KW-0812">Transmembrane</keyword>
<feature type="region of interest" description="Disordered" evidence="1">
    <location>
        <begin position="122"/>
        <end position="145"/>
    </location>
</feature>
<keyword evidence="5" id="KW-1185">Reference proteome</keyword>
<keyword evidence="3" id="KW-0732">Signal</keyword>
<dbReference type="Proteomes" id="UP000318416">
    <property type="component" value="Unassembled WGS sequence"/>
</dbReference>
<evidence type="ECO:0000313" key="4">
    <source>
        <dbReference type="EMBL" id="TWE18583.1"/>
    </source>
</evidence>
<dbReference type="RefSeq" id="WP_170290626.1">
    <property type="nucleotide sequence ID" value="NZ_BAAABR010000080.1"/>
</dbReference>
<dbReference type="EMBL" id="VIVR01000001">
    <property type="protein sequence ID" value="TWE18583.1"/>
    <property type="molecule type" value="Genomic_DNA"/>
</dbReference>
<protein>
    <recommendedName>
        <fullName evidence="6">Secreted protein</fullName>
    </recommendedName>
</protein>
<gene>
    <name evidence="4" type="ORF">FB465_3663</name>
</gene>
<proteinExistence type="predicted"/>
<comment type="caution">
    <text evidence="4">The sequence shown here is derived from an EMBL/GenBank/DDBJ whole genome shotgun (WGS) entry which is preliminary data.</text>
</comment>
<feature type="signal peptide" evidence="3">
    <location>
        <begin position="1"/>
        <end position="45"/>
    </location>
</feature>
<feature type="compositionally biased region" description="Low complexity" evidence="1">
    <location>
        <begin position="777"/>
        <end position="789"/>
    </location>
</feature>
<feature type="compositionally biased region" description="Acidic residues" evidence="1">
    <location>
        <begin position="801"/>
        <end position="810"/>
    </location>
</feature>
<keyword evidence="2" id="KW-0472">Membrane</keyword>
<evidence type="ECO:0000256" key="1">
    <source>
        <dbReference type="SAM" id="MobiDB-lite"/>
    </source>
</evidence>
<evidence type="ECO:0000256" key="3">
    <source>
        <dbReference type="SAM" id="SignalP"/>
    </source>
</evidence>
<organism evidence="4 5">
    <name type="scientific">Kitasatospora atroaurantiaca</name>
    <dbReference type="NCBI Taxonomy" id="285545"/>
    <lineage>
        <taxon>Bacteria</taxon>
        <taxon>Bacillati</taxon>
        <taxon>Actinomycetota</taxon>
        <taxon>Actinomycetes</taxon>
        <taxon>Kitasatosporales</taxon>
        <taxon>Streptomycetaceae</taxon>
        <taxon>Kitasatospora</taxon>
    </lineage>
</organism>
<feature type="transmembrane region" description="Helical" evidence="2">
    <location>
        <begin position="714"/>
        <end position="735"/>
    </location>
</feature>
<dbReference type="Pfam" id="PF19516">
    <property type="entry name" value="DUF6049"/>
    <property type="match status" value="1"/>
</dbReference>
<dbReference type="AlphaFoldDB" id="A0A561ESJ5"/>
<feature type="compositionally biased region" description="Basic and acidic residues" evidence="1">
    <location>
        <begin position="811"/>
        <end position="823"/>
    </location>
</feature>
<dbReference type="InterPro" id="IPR046112">
    <property type="entry name" value="DUF6049"/>
</dbReference>
<sequence length="823" mass="85309">MSEPARHSGLTAFGRTGRTGRVVKRLAALAAGSAVLLSAAPPALAAAPGRTGFAEASADYPASVAIDTVTPTVAGQNDPITITGRVVNAGGGELKSAHAAVRVPLGGKSLRTRSDIALVASRNNPSTQDGSDLQSPQAALGDIGAGQSRPFTLQVTPADLTISKAGVYELAVDVWGGTADNERMHALGIARTFLPYNAEPTSRATQVATLWPLTHTPELVAQTMPDNDQMPVLRDDGLAAELAPEGRLYKLVTIGSTLPGLTWVVDPDLLDTVYAMTKPYRVQKPGTAGESAKEENTVAGTGKDVATAWLAKLRQAVAASGSEVVSLPYADPDIASIAHNGADLNGMDTTLRKAGTAGQVTAEGRLSVDVRPDVAWPYQGALDQQIAATARTAGDTLVLVDGTSMPEPGSLPYTPNSARSIGNGQTAVVADHTVSEPFQGDLSTQQAQTAATQRFLAETKMITEQRPQDQRNLLVMPPRGLTVGTATALAAALGAAQKGAWINQVKLDAVATAAPDPDANSSVPGPADYPNELRGSEVSGSALGDVMGMQTRLDQLMRILTQPQRVRGPFSAAMVRSMSTGWRDKASAGNAYRAGVQEYLDNLISAVKVPAKSVITLPGDNGTLLVSVKNDLNQAVGNLQLRLTSGQLNRLDVVGLPETVVLDATTSRTLRFPAKAQSNGPVQMTAQLWTTGPDPQPYGKAVSFTVEVTSVTQGVLYVIGGGVVLILLAAARFYLQRKKRSVDPDDSDPEADADTESGSDARSRAGSETDVDSGSHTAGDAGSDTTADAVPGPVDAPGTEADSDPESAADAEDRVAGDEKVGH</sequence>
<evidence type="ECO:0000313" key="5">
    <source>
        <dbReference type="Proteomes" id="UP000318416"/>
    </source>
</evidence>
<feature type="compositionally biased region" description="Polar residues" evidence="1">
    <location>
        <begin position="122"/>
        <end position="137"/>
    </location>
</feature>
<evidence type="ECO:0008006" key="6">
    <source>
        <dbReference type="Google" id="ProtNLM"/>
    </source>
</evidence>
<accession>A0A561ESJ5</accession>
<keyword evidence="2" id="KW-1133">Transmembrane helix</keyword>
<feature type="chain" id="PRO_5021924994" description="Secreted protein" evidence="3">
    <location>
        <begin position="46"/>
        <end position="823"/>
    </location>
</feature>
<feature type="region of interest" description="Disordered" evidence="1">
    <location>
        <begin position="739"/>
        <end position="823"/>
    </location>
</feature>
<evidence type="ECO:0000256" key="2">
    <source>
        <dbReference type="SAM" id="Phobius"/>
    </source>
</evidence>
<name>A0A561ESJ5_9ACTN</name>
<reference evidence="4 5" key="1">
    <citation type="submission" date="2019-06" db="EMBL/GenBank/DDBJ databases">
        <title>Sequencing the genomes of 1000 actinobacteria strains.</title>
        <authorList>
            <person name="Klenk H.-P."/>
        </authorList>
    </citation>
    <scope>NUCLEOTIDE SEQUENCE [LARGE SCALE GENOMIC DNA]</scope>
    <source>
        <strain evidence="4 5">DSM 41649</strain>
    </source>
</reference>
<feature type="compositionally biased region" description="Acidic residues" evidence="1">
    <location>
        <begin position="744"/>
        <end position="757"/>
    </location>
</feature>